<protein>
    <recommendedName>
        <fullName evidence="4">Methyltransferase domain-containing protein</fullName>
    </recommendedName>
</protein>
<dbReference type="KEGG" id="gtt:GUITHDRAFT_150888"/>
<sequence>MELTHSATFEEMWEFILETKGSSKKKFSVIDAGCGNGWAVRKMAEHPQCSEVHGVDGAALMIEKAQSLDEDNEKTSYSIQDIQYWTPEQSVDVVTLVEVLYFLDNPERTVKHISESWLKKGGRFIASLDCYRENKLSHSWEDDLGIQMHCMSEKAWDRVLKAAGLTDVKVWRAKPTGPWQGTLIVTGVKR</sequence>
<evidence type="ECO:0008006" key="4">
    <source>
        <dbReference type="Google" id="ProtNLM"/>
    </source>
</evidence>
<name>L1JTJ6_GUITC</name>
<dbReference type="RefSeq" id="XP_005838378.1">
    <property type="nucleotide sequence ID" value="XM_005838321.1"/>
</dbReference>
<dbReference type="PANTHER" id="PTHR43861">
    <property type="entry name" value="TRANS-ACONITATE 2-METHYLTRANSFERASE-RELATED"/>
    <property type="match status" value="1"/>
</dbReference>
<accession>L1JTJ6</accession>
<dbReference type="EMBL" id="JH992975">
    <property type="protein sequence ID" value="EKX51398.1"/>
    <property type="molecule type" value="Genomic_DNA"/>
</dbReference>
<dbReference type="SUPFAM" id="SSF53335">
    <property type="entry name" value="S-adenosyl-L-methionine-dependent methyltransferases"/>
    <property type="match status" value="1"/>
</dbReference>
<dbReference type="CDD" id="cd02440">
    <property type="entry name" value="AdoMet_MTases"/>
    <property type="match status" value="1"/>
</dbReference>
<keyword evidence="3" id="KW-1185">Reference proteome</keyword>
<dbReference type="Proteomes" id="UP000011087">
    <property type="component" value="Unassembled WGS sequence"/>
</dbReference>
<dbReference type="Gene3D" id="3.40.50.150">
    <property type="entry name" value="Vaccinia Virus protein VP39"/>
    <property type="match status" value="1"/>
</dbReference>
<dbReference type="EnsemblProtists" id="EKX51398">
    <property type="protein sequence ID" value="EKX51398"/>
    <property type="gene ID" value="GUITHDRAFT_150888"/>
</dbReference>
<dbReference type="GeneID" id="17308086"/>
<dbReference type="PaxDb" id="55529-EKX51398"/>
<dbReference type="AlphaFoldDB" id="L1JTJ6"/>
<dbReference type="HOGENOM" id="CLU_085884_0_0_1"/>
<proteinExistence type="predicted"/>
<evidence type="ECO:0000313" key="1">
    <source>
        <dbReference type="EMBL" id="EKX51398.1"/>
    </source>
</evidence>
<dbReference type="Pfam" id="PF13489">
    <property type="entry name" value="Methyltransf_23"/>
    <property type="match status" value="1"/>
</dbReference>
<gene>
    <name evidence="1" type="ORF">GUITHDRAFT_150888</name>
</gene>
<reference evidence="3" key="2">
    <citation type="submission" date="2012-11" db="EMBL/GenBank/DDBJ databases">
        <authorList>
            <person name="Kuo A."/>
            <person name="Curtis B.A."/>
            <person name="Tanifuji G."/>
            <person name="Burki F."/>
            <person name="Gruber A."/>
            <person name="Irimia M."/>
            <person name="Maruyama S."/>
            <person name="Arias M.C."/>
            <person name="Ball S.G."/>
            <person name="Gile G.H."/>
            <person name="Hirakawa Y."/>
            <person name="Hopkins J.F."/>
            <person name="Rensing S.A."/>
            <person name="Schmutz J."/>
            <person name="Symeonidi A."/>
            <person name="Elias M."/>
            <person name="Eveleigh R.J."/>
            <person name="Herman E.K."/>
            <person name="Klute M.J."/>
            <person name="Nakayama T."/>
            <person name="Obornik M."/>
            <person name="Reyes-Prieto A."/>
            <person name="Armbrust E.V."/>
            <person name="Aves S.J."/>
            <person name="Beiko R.G."/>
            <person name="Coutinho P."/>
            <person name="Dacks J.B."/>
            <person name="Durnford D.G."/>
            <person name="Fast N.M."/>
            <person name="Green B.R."/>
            <person name="Grisdale C."/>
            <person name="Hempe F."/>
            <person name="Henrissat B."/>
            <person name="Hoppner M.P."/>
            <person name="Ishida K.-I."/>
            <person name="Kim E."/>
            <person name="Koreny L."/>
            <person name="Kroth P.G."/>
            <person name="Liu Y."/>
            <person name="Malik S.-B."/>
            <person name="Maier U.G."/>
            <person name="McRose D."/>
            <person name="Mock T."/>
            <person name="Neilson J.A."/>
            <person name="Onodera N.T."/>
            <person name="Poole A.M."/>
            <person name="Pritham E.J."/>
            <person name="Richards T.A."/>
            <person name="Rocap G."/>
            <person name="Roy S.W."/>
            <person name="Sarai C."/>
            <person name="Schaack S."/>
            <person name="Shirato S."/>
            <person name="Slamovits C.H."/>
            <person name="Spencer D.F."/>
            <person name="Suzuki S."/>
            <person name="Worden A.Z."/>
            <person name="Zauner S."/>
            <person name="Barry K."/>
            <person name="Bell C."/>
            <person name="Bharti A.K."/>
            <person name="Crow J.A."/>
            <person name="Grimwood J."/>
            <person name="Kramer R."/>
            <person name="Lindquist E."/>
            <person name="Lucas S."/>
            <person name="Salamov A."/>
            <person name="McFadden G.I."/>
            <person name="Lane C.E."/>
            <person name="Keeling P.J."/>
            <person name="Gray M.W."/>
            <person name="Grigoriev I.V."/>
            <person name="Archibald J.M."/>
        </authorList>
    </citation>
    <scope>NUCLEOTIDE SEQUENCE</scope>
    <source>
        <strain evidence="3">CCMP2712</strain>
    </source>
</reference>
<dbReference type="OrthoDB" id="66144at2759"/>
<organism evidence="1">
    <name type="scientific">Guillardia theta (strain CCMP2712)</name>
    <name type="common">Cryptophyte</name>
    <dbReference type="NCBI Taxonomy" id="905079"/>
    <lineage>
        <taxon>Eukaryota</taxon>
        <taxon>Cryptophyceae</taxon>
        <taxon>Pyrenomonadales</taxon>
        <taxon>Geminigeraceae</taxon>
        <taxon>Guillardia</taxon>
    </lineage>
</organism>
<reference evidence="1 3" key="1">
    <citation type="journal article" date="2012" name="Nature">
        <title>Algal genomes reveal evolutionary mosaicism and the fate of nucleomorphs.</title>
        <authorList>
            <consortium name="DOE Joint Genome Institute"/>
            <person name="Curtis B.A."/>
            <person name="Tanifuji G."/>
            <person name="Burki F."/>
            <person name="Gruber A."/>
            <person name="Irimia M."/>
            <person name="Maruyama S."/>
            <person name="Arias M.C."/>
            <person name="Ball S.G."/>
            <person name="Gile G.H."/>
            <person name="Hirakawa Y."/>
            <person name="Hopkins J.F."/>
            <person name="Kuo A."/>
            <person name="Rensing S.A."/>
            <person name="Schmutz J."/>
            <person name="Symeonidi A."/>
            <person name="Elias M."/>
            <person name="Eveleigh R.J."/>
            <person name="Herman E.K."/>
            <person name="Klute M.J."/>
            <person name="Nakayama T."/>
            <person name="Obornik M."/>
            <person name="Reyes-Prieto A."/>
            <person name="Armbrust E.V."/>
            <person name="Aves S.J."/>
            <person name="Beiko R.G."/>
            <person name="Coutinho P."/>
            <person name="Dacks J.B."/>
            <person name="Durnford D.G."/>
            <person name="Fast N.M."/>
            <person name="Green B.R."/>
            <person name="Grisdale C.J."/>
            <person name="Hempel F."/>
            <person name="Henrissat B."/>
            <person name="Hoppner M.P."/>
            <person name="Ishida K."/>
            <person name="Kim E."/>
            <person name="Koreny L."/>
            <person name="Kroth P.G."/>
            <person name="Liu Y."/>
            <person name="Malik S.B."/>
            <person name="Maier U.G."/>
            <person name="McRose D."/>
            <person name="Mock T."/>
            <person name="Neilson J.A."/>
            <person name="Onodera N.T."/>
            <person name="Poole A.M."/>
            <person name="Pritham E.J."/>
            <person name="Richards T.A."/>
            <person name="Rocap G."/>
            <person name="Roy S.W."/>
            <person name="Sarai C."/>
            <person name="Schaack S."/>
            <person name="Shirato S."/>
            <person name="Slamovits C.H."/>
            <person name="Spencer D.F."/>
            <person name="Suzuki S."/>
            <person name="Worden A.Z."/>
            <person name="Zauner S."/>
            <person name="Barry K."/>
            <person name="Bell C."/>
            <person name="Bharti A.K."/>
            <person name="Crow J.A."/>
            <person name="Grimwood J."/>
            <person name="Kramer R."/>
            <person name="Lindquist E."/>
            <person name="Lucas S."/>
            <person name="Salamov A."/>
            <person name="McFadden G.I."/>
            <person name="Lane C.E."/>
            <person name="Keeling P.J."/>
            <person name="Gray M.W."/>
            <person name="Grigoriev I.V."/>
            <person name="Archibald J.M."/>
        </authorList>
    </citation>
    <scope>NUCLEOTIDE SEQUENCE</scope>
    <source>
        <strain evidence="1 3">CCMP2712</strain>
    </source>
</reference>
<evidence type="ECO:0000313" key="3">
    <source>
        <dbReference type="Proteomes" id="UP000011087"/>
    </source>
</evidence>
<reference evidence="2" key="3">
    <citation type="submission" date="2015-06" db="UniProtKB">
        <authorList>
            <consortium name="EnsemblProtists"/>
        </authorList>
    </citation>
    <scope>IDENTIFICATION</scope>
</reference>
<dbReference type="InterPro" id="IPR029063">
    <property type="entry name" value="SAM-dependent_MTases_sf"/>
</dbReference>
<evidence type="ECO:0000313" key="2">
    <source>
        <dbReference type="EnsemblProtists" id="EKX51398"/>
    </source>
</evidence>